<comment type="caution">
    <text evidence="1">The sequence shown here is derived from an EMBL/GenBank/DDBJ whole genome shotgun (WGS) entry which is preliminary data.</text>
</comment>
<evidence type="ECO:0000313" key="1">
    <source>
        <dbReference type="EMBL" id="KAK8155946.1"/>
    </source>
</evidence>
<evidence type="ECO:0000313" key="2">
    <source>
        <dbReference type="Proteomes" id="UP001456524"/>
    </source>
</evidence>
<gene>
    <name evidence="1" type="ORF">IWX90DRAFT_54268</name>
</gene>
<dbReference type="Proteomes" id="UP001456524">
    <property type="component" value="Unassembled WGS sequence"/>
</dbReference>
<reference evidence="1 2" key="1">
    <citation type="journal article" date="2022" name="G3 (Bethesda)">
        <title>Enemy or ally: a genomic approach to elucidate the lifestyle of Phyllosticta citrichinaensis.</title>
        <authorList>
            <person name="Buijs V.A."/>
            <person name="Groenewald J.Z."/>
            <person name="Haridas S."/>
            <person name="LaButti K.M."/>
            <person name="Lipzen A."/>
            <person name="Martin F.M."/>
            <person name="Barry K."/>
            <person name="Grigoriev I.V."/>
            <person name="Crous P.W."/>
            <person name="Seidl M.F."/>
        </authorList>
    </citation>
    <scope>NUCLEOTIDE SEQUENCE [LARGE SCALE GENOMIC DNA]</scope>
    <source>
        <strain evidence="1 2">CBS 129764</strain>
    </source>
</reference>
<keyword evidence="2" id="KW-1185">Reference proteome</keyword>
<organism evidence="1 2">
    <name type="scientific">Phyllosticta citrichinensis</name>
    <dbReference type="NCBI Taxonomy" id="1130410"/>
    <lineage>
        <taxon>Eukaryota</taxon>
        <taxon>Fungi</taxon>
        <taxon>Dikarya</taxon>
        <taxon>Ascomycota</taxon>
        <taxon>Pezizomycotina</taxon>
        <taxon>Dothideomycetes</taxon>
        <taxon>Dothideomycetes incertae sedis</taxon>
        <taxon>Botryosphaeriales</taxon>
        <taxon>Phyllostictaceae</taxon>
        <taxon>Phyllosticta</taxon>
    </lineage>
</organism>
<dbReference type="EMBL" id="JBBWUH010000010">
    <property type="protein sequence ID" value="KAK8155946.1"/>
    <property type="molecule type" value="Genomic_DNA"/>
</dbReference>
<dbReference type="InterPro" id="IPR046670">
    <property type="entry name" value="DUF6540"/>
</dbReference>
<protein>
    <submittedName>
        <fullName evidence="1">Uncharacterized protein</fullName>
    </submittedName>
</protein>
<name>A0ABR1XIJ4_9PEZI</name>
<sequence>MATETTTQLKVYVFIGEPDDFKKLRHAALWFETGDDLTSFLIHVTKLQATESTPTAYRAFYHVDVNRSFNPLRSLKIVGSVNLGPLEKQITSTQLADFLSETPVDNSDPEFNCQVWVQGALQRLKDKGYLSEEQYEKGFDGMIKFVSEATDEPNR</sequence>
<dbReference type="Pfam" id="PF20174">
    <property type="entry name" value="DUF6540"/>
    <property type="match status" value="1"/>
</dbReference>
<proteinExistence type="predicted"/>
<accession>A0ABR1XIJ4</accession>